<gene>
    <name evidence="1" type="ORF">PAUR_b0335</name>
</gene>
<evidence type="ECO:0000313" key="1">
    <source>
        <dbReference type="EMBL" id="MBE0370332.1"/>
    </source>
</evidence>
<keyword evidence="2" id="KW-1185">Reference proteome</keyword>
<comment type="caution">
    <text evidence="1">The sequence shown here is derived from an EMBL/GenBank/DDBJ whole genome shotgun (WGS) entry which is preliminary data.</text>
</comment>
<organism evidence="1 2">
    <name type="scientific">Pseudoalteromonas aurantia 208</name>
    <dbReference type="NCBI Taxonomy" id="1314867"/>
    <lineage>
        <taxon>Bacteria</taxon>
        <taxon>Pseudomonadati</taxon>
        <taxon>Pseudomonadota</taxon>
        <taxon>Gammaproteobacteria</taxon>
        <taxon>Alteromonadales</taxon>
        <taxon>Pseudoalteromonadaceae</taxon>
        <taxon>Pseudoalteromonas</taxon>
    </lineage>
</organism>
<protein>
    <submittedName>
        <fullName evidence="1">Uncharacterized protein</fullName>
    </submittedName>
</protein>
<evidence type="ECO:0000313" key="2">
    <source>
        <dbReference type="Proteomes" id="UP000615755"/>
    </source>
</evidence>
<reference evidence="1 2" key="1">
    <citation type="submission" date="2015-03" db="EMBL/GenBank/DDBJ databases">
        <title>Genome sequence of Pseudoalteromonas aurantia.</title>
        <authorList>
            <person name="Xie B.-B."/>
            <person name="Rong J.-C."/>
            <person name="Qin Q.-L."/>
            <person name="Zhang Y.-Z."/>
        </authorList>
    </citation>
    <scope>NUCLEOTIDE SEQUENCE [LARGE SCALE GENOMIC DNA]</scope>
    <source>
        <strain evidence="1 2">208</strain>
    </source>
</reference>
<dbReference type="Proteomes" id="UP000615755">
    <property type="component" value="Unassembled WGS sequence"/>
</dbReference>
<proteinExistence type="predicted"/>
<dbReference type="EMBL" id="AQGV01000015">
    <property type="protein sequence ID" value="MBE0370332.1"/>
    <property type="molecule type" value="Genomic_DNA"/>
</dbReference>
<name>A0ABR9EH62_9GAMM</name>
<accession>A0ABR9EH62</accession>
<sequence length="40" mass="4633">MFCKHTYVQPKDDILFNIKALLCSHSGLLQMKATPRARKK</sequence>